<proteinExistence type="predicted"/>
<sequence>MAALIKLRQKPRKPKRKKIIIEIEVGDGDSLANVLRNLGNPDPSNVTFSVDWHWEDKQTNAVYCRMETDQEFQEVLDSFVKRRKKYDDWYFANETLILKEIQRRKDEAAAREKIANEKARKKLLKELAKLEKETG</sequence>
<dbReference type="EMBL" id="LAZR01020342">
    <property type="protein sequence ID" value="KKL89239.1"/>
    <property type="molecule type" value="Genomic_DNA"/>
</dbReference>
<evidence type="ECO:0000313" key="2">
    <source>
        <dbReference type="EMBL" id="KKL89239.1"/>
    </source>
</evidence>
<feature type="coiled-coil region" evidence="1">
    <location>
        <begin position="98"/>
        <end position="133"/>
    </location>
</feature>
<accession>A0A0F9FRT1</accession>
<protein>
    <submittedName>
        <fullName evidence="2">Uncharacterized protein</fullName>
    </submittedName>
</protein>
<gene>
    <name evidence="2" type="ORF">LCGC14_1916660</name>
</gene>
<name>A0A0F9FRT1_9ZZZZ</name>
<dbReference type="AlphaFoldDB" id="A0A0F9FRT1"/>
<keyword evidence="1" id="KW-0175">Coiled coil</keyword>
<comment type="caution">
    <text evidence="2">The sequence shown here is derived from an EMBL/GenBank/DDBJ whole genome shotgun (WGS) entry which is preliminary data.</text>
</comment>
<organism evidence="2">
    <name type="scientific">marine sediment metagenome</name>
    <dbReference type="NCBI Taxonomy" id="412755"/>
    <lineage>
        <taxon>unclassified sequences</taxon>
        <taxon>metagenomes</taxon>
        <taxon>ecological metagenomes</taxon>
    </lineage>
</organism>
<reference evidence="2" key="1">
    <citation type="journal article" date="2015" name="Nature">
        <title>Complex archaea that bridge the gap between prokaryotes and eukaryotes.</title>
        <authorList>
            <person name="Spang A."/>
            <person name="Saw J.H."/>
            <person name="Jorgensen S.L."/>
            <person name="Zaremba-Niedzwiedzka K."/>
            <person name="Martijn J."/>
            <person name="Lind A.E."/>
            <person name="van Eijk R."/>
            <person name="Schleper C."/>
            <person name="Guy L."/>
            <person name="Ettema T.J."/>
        </authorList>
    </citation>
    <scope>NUCLEOTIDE SEQUENCE</scope>
</reference>
<evidence type="ECO:0000256" key="1">
    <source>
        <dbReference type="SAM" id="Coils"/>
    </source>
</evidence>